<comment type="caution">
    <text evidence="3">The sequence shown here is derived from an EMBL/GenBank/DDBJ whole genome shotgun (WGS) entry which is preliminary data.</text>
</comment>
<feature type="transmembrane region" description="Helical" evidence="2">
    <location>
        <begin position="141"/>
        <end position="164"/>
    </location>
</feature>
<keyword evidence="2" id="KW-1133">Transmembrane helix</keyword>
<protein>
    <submittedName>
        <fullName evidence="3">Uncharacterized protein</fullName>
    </submittedName>
</protein>
<gene>
    <name evidence="4" type="ORF">IV203_013853</name>
    <name evidence="3" type="ORF">IV203_014188</name>
</gene>
<organism evidence="3 5">
    <name type="scientific">Nitzschia inconspicua</name>
    <dbReference type="NCBI Taxonomy" id="303405"/>
    <lineage>
        <taxon>Eukaryota</taxon>
        <taxon>Sar</taxon>
        <taxon>Stramenopiles</taxon>
        <taxon>Ochrophyta</taxon>
        <taxon>Bacillariophyta</taxon>
        <taxon>Bacillariophyceae</taxon>
        <taxon>Bacillariophycidae</taxon>
        <taxon>Bacillariales</taxon>
        <taxon>Bacillariaceae</taxon>
        <taxon>Nitzschia</taxon>
    </lineage>
</organism>
<sequence length="998" mass="106376">MSGRYSDNAPSENDEETYNDGDNTYTDGDNSDNDGDNSDNDGDNTDNNGDTEQGQDEEEDYDQTREGEEEIQDQDDTDEDEEVGEENEEEEVEEDDEEEVEDDYDDDDSEGVEDDQYYDEEAYREDEYTEKEDEDDGRARCLYVTICCCCIILIIIAIIIGIVLSRKKKIAPAPTMAPTVFGGGFGPTLNPTKNLVPPFAEGAPNGDTTVYKEGPLQSQPQGEEEVMVIQNGNNEDPNFPDTYGLMNWYWDDVGYPWFNEDDLADYDVDASLCMEHIPNTNQGSEVGTVYSLCRLPSSFPGDQLETSTSTGYNYVMPTDCMGQKKLDFMVQPDDVNVCVKVTPLINVHPPFAPTETSPNMRRGLQENNYQNMLFMLDNIVVDKRATGEFYTRQAGDRSPILRLTMKPKSSSDGSGSGSGSGTGSDNGTGSGSGGVNGGTEAPTFPNGSGSDSGFPPSIGSTPTISPAPTITPSPTGNQTFTPCGVCGEGPAGTLLRDDYEVTIPDEIAPASIKGQPVTCAKIEEICLAGECNQQVCSGLAETRQACGCPGAGGPTLCGICPAQTQMTNLDEDLSAILAQYVDQSLLVAAAGDDGEVTCSDLDSFCKGGQCGAEVCLSIPEIVREPCGCETVSSSVPFPPFNNAPTEAPTASQSPTISAAPTYKAEFGVCGICGVGPTPNPLKPDVPIRIPDHLAPPQVKNGTASCAELEEYCQGGYCRPLTCRVLRPIRGLCGCPNADPSCSICGPGKVVSNTGATLTLDSTIALPGYDPSMTCGQLNSLCAEGYCNADSCGRFPEVVMSTCGCIDTLPDFTLFSSGDTTIYGAGPLKEDSQGGKDTMLVQAGVSDNEELPPAFALLEFTVTDTDYQQVVRLGFATIELCLHHVINVEADREAKYRVCLVPNVAGGIESATGGTVDYSIPGTCSGGKVAEFTVQPSSQRVCITVSDMFRNDVKSPTTVTFMVAAGESSDQPGDSFYTKQDASGRVPTIQFVDRPYGEY</sequence>
<proteinExistence type="predicted"/>
<reference evidence="3" key="1">
    <citation type="journal article" date="2021" name="Sci. Rep.">
        <title>Diploid genomic architecture of Nitzschia inconspicua, an elite biomass production diatom.</title>
        <authorList>
            <person name="Oliver A."/>
            <person name="Podell S."/>
            <person name="Pinowska A."/>
            <person name="Traller J.C."/>
            <person name="Smith S.R."/>
            <person name="McClure R."/>
            <person name="Beliaev A."/>
            <person name="Bohutskyi P."/>
            <person name="Hill E.A."/>
            <person name="Rabines A."/>
            <person name="Zheng H."/>
            <person name="Allen L.Z."/>
            <person name="Kuo A."/>
            <person name="Grigoriev I.V."/>
            <person name="Allen A.E."/>
            <person name="Hazlebeck D."/>
            <person name="Allen E.E."/>
        </authorList>
    </citation>
    <scope>NUCLEOTIDE SEQUENCE</scope>
    <source>
        <strain evidence="3">Hildebrandi</strain>
    </source>
</reference>
<accession>A0A9K3K6F5</accession>
<evidence type="ECO:0000313" key="3">
    <source>
        <dbReference type="EMBL" id="KAG7337203.1"/>
    </source>
</evidence>
<evidence type="ECO:0000256" key="2">
    <source>
        <dbReference type="SAM" id="Phobius"/>
    </source>
</evidence>
<keyword evidence="2" id="KW-0472">Membrane</keyword>
<feature type="compositionally biased region" description="Low complexity" evidence="1">
    <location>
        <begin position="455"/>
        <end position="475"/>
    </location>
</feature>
<evidence type="ECO:0000313" key="5">
    <source>
        <dbReference type="Proteomes" id="UP000693970"/>
    </source>
</evidence>
<dbReference type="OrthoDB" id="55470at2759"/>
<dbReference type="EMBL" id="JAGRRH010000001">
    <property type="protein sequence ID" value="KAG7374758.1"/>
    <property type="molecule type" value="Genomic_DNA"/>
</dbReference>
<dbReference type="Proteomes" id="UP000693970">
    <property type="component" value="Unassembled WGS sequence"/>
</dbReference>
<feature type="compositionally biased region" description="Acidic residues" evidence="1">
    <location>
        <begin position="29"/>
        <end position="44"/>
    </location>
</feature>
<evidence type="ECO:0000256" key="1">
    <source>
        <dbReference type="SAM" id="MobiDB-lite"/>
    </source>
</evidence>
<feature type="compositionally biased region" description="Acidic residues" evidence="1">
    <location>
        <begin position="53"/>
        <end position="136"/>
    </location>
</feature>
<keyword evidence="2" id="KW-0812">Transmembrane</keyword>
<feature type="region of interest" description="Disordered" evidence="1">
    <location>
        <begin position="398"/>
        <end position="482"/>
    </location>
</feature>
<keyword evidence="5" id="KW-1185">Reference proteome</keyword>
<feature type="region of interest" description="Disordered" evidence="1">
    <location>
        <begin position="1"/>
        <end position="136"/>
    </location>
</feature>
<name>A0A9K3K6F5_9STRA</name>
<feature type="compositionally biased region" description="Gly residues" evidence="1">
    <location>
        <begin position="414"/>
        <end position="437"/>
    </location>
</feature>
<reference evidence="3" key="2">
    <citation type="submission" date="2021-04" db="EMBL/GenBank/DDBJ databases">
        <authorList>
            <person name="Podell S."/>
        </authorList>
    </citation>
    <scope>NUCLEOTIDE SEQUENCE</scope>
    <source>
        <strain evidence="3">Hildebrandi</strain>
    </source>
</reference>
<dbReference type="EMBL" id="JAGRRH010000091">
    <property type="protein sequence ID" value="KAG7337203.1"/>
    <property type="molecule type" value="Genomic_DNA"/>
</dbReference>
<dbReference type="AlphaFoldDB" id="A0A9K3K6F5"/>
<evidence type="ECO:0000313" key="4">
    <source>
        <dbReference type="EMBL" id="KAG7374758.1"/>
    </source>
</evidence>